<feature type="transmembrane region" description="Helical" evidence="9">
    <location>
        <begin position="568"/>
        <end position="589"/>
    </location>
</feature>
<dbReference type="RefSeq" id="XP_003079457.2">
    <property type="nucleotide sequence ID" value="XM_003079409.2"/>
</dbReference>
<evidence type="ECO:0000259" key="11">
    <source>
        <dbReference type="PROSITE" id="PS50893"/>
    </source>
</evidence>
<dbReference type="InParanoid" id="A0A090M5X0"/>
<feature type="transmembrane region" description="Helical" evidence="9">
    <location>
        <begin position="539"/>
        <end position="556"/>
    </location>
</feature>
<comment type="subcellular location">
    <subcellularLocation>
        <location evidence="1">Membrane</location>
        <topology evidence="1">Multi-pass membrane protein</topology>
    </subcellularLocation>
</comment>
<reference evidence="12 13" key="2">
    <citation type="journal article" date="2014" name="BMC Genomics">
        <title>An improved genome of the model marine alga Ostreococcus tauri unfolds by assessing Illumina de novo assemblies.</title>
        <authorList>
            <person name="Blanc-Mathieu R."/>
            <person name="Verhelst B."/>
            <person name="Derelle E."/>
            <person name="Rombauts S."/>
            <person name="Bouget F.Y."/>
            <person name="Carre I."/>
            <person name="Chateau A."/>
            <person name="Eyre-Walker A."/>
            <person name="Grimsley N."/>
            <person name="Moreau H."/>
            <person name="Piegu B."/>
            <person name="Rivals E."/>
            <person name="Schackwitz W."/>
            <person name="Van de Peer Y."/>
            <person name="Piganeau G."/>
        </authorList>
    </citation>
    <scope>NUCLEOTIDE SEQUENCE [LARGE SCALE GENOMIC DNA]</scope>
    <source>
        <strain evidence="13">OTTH 0595 / CCAP 157/2 / RCC745</strain>
    </source>
</reference>
<sequence>MMASRVAWLVFFVLCSSRLASAQSASCPIDAKRIELTGLGEACAETRSDVCESCVCFLAEAILDAGYDFASLDLNACALENISVLLANGATIAGFLRVYACPQTRPNCLSPPTPTPTPMMGLESPPTSVSPPTPPIPTEWLRGGSNTNGSGVYLEAFGAIDPTNETVAGDSGSKAQIAFGAGLGSAIALFILCGVLYHRYRMFVAPKLRMKYAHLLNPCQYPLSLELRNCTCGNLEKLILQDINFCVRNGQLVGILGPSGCGKTTLLNAIVHGDMVTKGSVTICGEKVDVKRHRIAFVPQKNGLIHHLSVFETIYFAARLRLPWFFDDVKERTNRVIHELGLENVADAYIGATLSGGELRRTCIAAELICDPEILILDEPASGLDAHAAKNVFSTLRNLARDKEKAVVVSVHQPSRRILMNFDVVLLLGPTGRMLWNGSPHDLDDILSHIGMEPPLGVSTAEWLLDIACEKEVQFLEKVTAYEKLRSTSKTCETIVRPNLMIPVRETVNASSIITQFHLLTWRSCITAFRDRRVLISHWIIPILIGILLGALTQASDDLEGFQNRMGAVFFLLTFFALSAMTFIDIINVERPVIVQQIRSQYYHQEVYFISKLLSDWFLLRVCPTVLSVSAFYFLMGLRDSFSAFMTFLGLVLLFVFVQSSTCAVMAFSSKSTAAATLANTVVLLTTAVFAGYLINIKRLPTGSGWVAFFSPFFYAWGGCLASEMKGGPYLFNAVFGSSSVEVPVSGQTYLNVIGVEFDDVERNFIGIVLLLLGLIVIGLITLRFRVKFAQRE</sequence>
<keyword evidence="5" id="KW-0067">ATP-binding</keyword>
<keyword evidence="2" id="KW-0813">Transport</keyword>
<feature type="transmembrane region" description="Helical" evidence="9">
    <location>
        <begin position="177"/>
        <end position="200"/>
    </location>
</feature>
<dbReference type="KEGG" id="ota:OT_ostta05g03500"/>
<keyword evidence="7 9" id="KW-0472">Membrane</keyword>
<protein>
    <submittedName>
        <fullName evidence="12">ABC-2 type transporter</fullName>
    </submittedName>
</protein>
<evidence type="ECO:0000256" key="4">
    <source>
        <dbReference type="ARBA" id="ARBA00022741"/>
    </source>
</evidence>
<evidence type="ECO:0000256" key="5">
    <source>
        <dbReference type="ARBA" id="ARBA00022840"/>
    </source>
</evidence>
<keyword evidence="13" id="KW-1185">Reference proteome</keyword>
<dbReference type="Gene3D" id="3.40.50.300">
    <property type="entry name" value="P-loop containing nucleotide triphosphate hydrolases"/>
    <property type="match status" value="1"/>
</dbReference>
<dbReference type="InterPro" id="IPR050352">
    <property type="entry name" value="ABCG_transporters"/>
</dbReference>
<evidence type="ECO:0000256" key="9">
    <source>
        <dbReference type="SAM" id="Phobius"/>
    </source>
</evidence>
<evidence type="ECO:0000256" key="2">
    <source>
        <dbReference type="ARBA" id="ARBA00022448"/>
    </source>
</evidence>
<dbReference type="GO" id="GO:0016887">
    <property type="term" value="F:ATP hydrolysis activity"/>
    <property type="evidence" value="ECO:0007669"/>
    <property type="project" value="InterPro"/>
</dbReference>
<keyword evidence="3 9" id="KW-0812">Transmembrane</keyword>
<dbReference type="PROSITE" id="PS50893">
    <property type="entry name" value="ABC_TRANSPORTER_2"/>
    <property type="match status" value="1"/>
</dbReference>
<feature type="transmembrane region" description="Helical" evidence="9">
    <location>
        <begin position="618"/>
        <end position="636"/>
    </location>
</feature>
<dbReference type="OrthoDB" id="566375at2759"/>
<dbReference type="SMART" id="SM00382">
    <property type="entry name" value="AAA"/>
    <property type="match status" value="1"/>
</dbReference>
<dbReference type="GO" id="GO:0005524">
    <property type="term" value="F:ATP binding"/>
    <property type="evidence" value="ECO:0007669"/>
    <property type="project" value="UniProtKB-KW"/>
</dbReference>
<evidence type="ECO:0000313" key="13">
    <source>
        <dbReference type="Proteomes" id="UP000009170"/>
    </source>
</evidence>
<dbReference type="GO" id="GO:0140359">
    <property type="term" value="F:ABC-type transporter activity"/>
    <property type="evidence" value="ECO:0007669"/>
    <property type="project" value="InterPro"/>
</dbReference>
<evidence type="ECO:0000256" key="6">
    <source>
        <dbReference type="ARBA" id="ARBA00022989"/>
    </source>
</evidence>
<dbReference type="PANTHER" id="PTHR48041:SF2">
    <property type="entry name" value="ATP-DEPENDENT PERMEASE-RELATED"/>
    <property type="match status" value="1"/>
</dbReference>
<evidence type="ECO:0000256" key="10">
    <source>
        <dbReference type="SAM" id="SignalP"/>
    </source>
</evidence>
<dbReference type="InterPro" id="IPR003439">
    <property type="entry name" value="ABC_transporter-like_ATP-bd"/>
</dbReference>
<feature type="domain" description="ABC transporter" evidence="11">
    <location>
        <begin position="225"/>
        <end position="456"/>
    </location>
</feature>
<reference evidence="13" key="1">
    <citation type="journal article" date="2006" name="Proc. Natl. Acad. Sci. U.S.A.">
        <title>Genome analysis of the smallest free-living eukaryote Ostreococcus tauri unveils many unique features.</title>
        <authorList>
            <person name="Derelle E."/>
            <person name="Ferraz C."/>
            <person name="Rombauts S."/>
            <person name="Rouze P."/>
            <person name="Worden A.Z."/>
            <person name="Robbens S."/>
            <person name="Partensky F."/>
            <person name="Degroeve S."/>
            <person name="Echeynie S."/>
            <person name="Cooke R."/>
            <person name="Saeys Y."/>
            <person name="Wuyts J."/>
            <person name="Jabbari K."/>
            <person name="Bowler C."/>
            <person name="Panaud O."/>
            <person name="Piegu B."/>
            <person name="Ball S.G."/>
            <person name="Ral J.-P."/>
            <person name="Bouget F.-Y."/>
            <person name="Piganeau G."/>
            <person name="De Baets B."/>
            <person name="Picard A."/>
            <person name="Delseny M."/>
            <person name="Demaille J."/>
            <person name="Van de Peer Y."/>
            <person name="Moreau H."/>
        </authorList>
    </citation>
    <scope>NUCLEOTIDE SEQUENCE [LARGE SCALE GENOMIC DNA]</scope>
    <source>
        <strain evidence="13">OTTH 0595 / CCAP 157/2 / RCC745</strain>
    </source>
</reference>
<organism evidence="12 13">
    <name type="scientific">Ostreococcus tauri</name>
    <name type="common">Marine green alga</name>
    <dbReference type="NCBI Taxonomy" id="70448"/>
    <lineage>
        <taxon>Eukaryota</taxon>
        <taxon>Viridiplantae</taxon>
        <taxon>Chlorophyta</taxon>
        <taxon>Mamiellophyceae</taxon>
        <taxon>Mamiellales</taxon>
        <taxon>Bathycoccaceae</taxon>
        <taxon>Ostreococcus</taxon>
    </lineage>
</organism>
<gene>
    <name evidence="12" type="ORF">OT_ostta05g03500</name>
</gene>
<dbReference type="Pfam" id="PF01061">
    <property type="entry name" value="ABC2_membrane"/>
    <property type="match status" value="1"/>
</dbReference>
<dbReference type="EMBL" id="CAID01000005">
    <property type="protein sequence ID" value="CEF98067.1"/>
    <property type="molecule type" value="Genomic_DNA"/>
</dbReference>
<feature type="transmembrane region" description="Helical" evidence="9">
    <location>
        <begin position="675"/>
        <end position="695"/>
    </location>
</feature>
<feature type="region of interest" description="Disordered" evidence="8">
    <location>
        <begin position="111"/>
        <end position="133"/>
    </location>
</feature>
<feature type="signal peptide" evidence="10">
    <location>
        <begin position="1"/>
        <end position="22"/>
    </location>
</feature>
<name>A0A090M5X0_OSTTA</name>
<dbReference type="GO" id="GO:0016020">
    <property type="term" value="C:membrane"/>
    <property type="evidence" value="ECO:0007669"/>
    <property type="project" value="UniProtKB-SubCell"/>
</dbReference>
<dbReference type="InterPro" id="IPR003593">
    <property type="entry name" value="AAA+_ATPase"/>
</dbReference>
<dbReference type="InterPro" id="IPR027417">
    <property type="entry name" value="P-loop_NTPase"/>
</dbReference>
<evidence type="ECO:0000256" key="8">
    <source>
        <dbReference type="SAM" id="MobiDB-lite"/>
    </source>
</evidence>
<comment type="caution">
    <text evidence="12">The sequence shown here is derived from an EMBL/GenBank/DDBJ whole genome shotgun (WGS) entry which is preliminary data.</text>
</comment>
<dbReference type="AlphaFoldDB" id="A0A090M5X0"/>
<dbReference type="PANTHER" id="PTHR48041">
    <property type="entry name" value="ABC TRANSPORTER G FAMILY MEMBER 28"/>
    <property type="match status" value="1"/>
</dbReference>
<evidence type="ECO:0000256" key="1">
    <source>
        <dbReference type="ARBA" id="ARBA00004141"/>
    </source>
</evidence>
<feature type="transmembrane region" description="Helical" evidence="9">
    <location>
        <begin position="642"/>
        <end position="668"/>
    </location>
</feature>
<evidence type="ECO:0000256" key="7">
    <source>
        <dbReference type="ARBA" id="ARBA00023136"/>
    </source>
</evidence>
<accession>A0A090M5X0</accession>
<keyword evidence="4" id="KW-0547">Nucleotide-binding</keyword>
<feature type="chain" id="PRO_5001860239" evidence="10">
    <location>
        <begin position="23"/>
        <end position="793"/>
    </location>
</feature>
<dbReference type="SUPFAM" id="SSF52540">
    <property type="entry name" value="P-loop containing nucleoside triphosphate hydrolases"/>
    <property type="match status" value="1"/>
</dbReference>
<dbReference type="Proteomes" id="UP000009170">
    <property type="component" value="Unassembled WGS sequence"/>
</dbReference>
<keyword evidence="6 9" id="KW-1133">Transmembrane helix</keyword>
<proteinExistence type="predicted"/>
<dbReference type="InterPro" id="IPR013525">
    <property type="entry name" value="ABC2_TM"/>
</dbReference>
<dbReference type="STRING" id="70448.A0A090M5X0"/>
<feature type="transmembrane region" description="Helical" evidence="9">
    <location>
        <begin position="765"/>
        <end position="783"/>
    </location>
</feature>
<evidence type="ECO:0000256" key="3">
    <source>
        <dbReference type="ARBA" id="ARBA00022692"/>
    </source>
</evidence>
<evidence type="ECO:0000313" key="12">
    <source>
        <dbReference type="EMBL" id="CEF98067.1"/>
    </source>
</evidence>
<dbReference type="GeneID" id="9835158"/>
<dbReference type="Pfam" id="PF00005">
    <property type="entry name" value="ABC_tran"/>
    <property type="match status" value="1"/>
</dbReference>
<keyword evidence="10" id="KW-0732">Signal</keyword>